<dbReference type="EnsemblProtists" id="EOD04047">
    <property type="protein sequence ID" value="EOD04047"/>
    <property type="gene ID" value="EMIHUDRAFT_107901"/>
</dbReference>
<accession>A0A0D3HYG2</accession>
<dbReference type="AlphaFoldDB" id="A0A0D3HYG2"/>
<protein>
    <submittedName>
        <fullName evidence="2">Uncharacterized protein</fullName>
    </submittedName>
</protein>
<dbReference type="GeneID" id="17250237"/>
<evidence type="ECO:0000313" key="2">
    <source>
        <dbReference type="EnsemblProtists" id="EOD04047"/>
    </source>
</evidence>
<dbReference type="RefSeq" id="XP_005756476.1">
    <property type="nucleotide sequence ID" value="XM_005756419.1"/>
</dbReference>
<reference evidence="2" key="2">
    <citation type="submission" date="2024-10" db="UniProtKB">
        <authorList>
            <consortium name="EnsemblProtists"/>
        </authorList>
    </citation>
    <scope>IDENTIFICATION</scope>
</reference>
<dbReference type="Proteomes" id="UP000013827">
    <property type="component" value="Unassembled WGS sequence"/>
</dbReference>
<evidence type="ECO:0000313" key="3">
    <source>
        <dbReference type="Proteomes" id="UP000013827"/>
    </source>
</evidence>
<evidence type="ECO:0000256" key="1">
    <source>
        <dbReference type="SAM" id="MobiDB-lite"/>
    </source>
</evidence>
<dbReference type="PaxDb" id="2903-EOD04047"/>
<feature type="compositionally biased region" description="Basic and acidic residues" evidence="1">
    <location>
        <begin position="218"/>
        <end position="242"/>
    </location>
</feature>
<feature type="region of interest" description="Disordered" evidence="1">
    <location>
        <begin position="218"/>
        <end position="252"/>
    </location>
</feature>
<dbReference type="HOGENOM" id="CLU_1104472_0_0_1"/>
<organism evidence="2 3">
    <name type="scientific">Emiliania huxleyi (strain CCMP1516)</name>
    <dbReference type="NCBI Taxonomy" id="280463"/>
    <lineage>
        <taxon>Eukaryota</taxon>
        <taxon>Haptista</taxon>
        <taxon>Haptophyta</taxon>
        <taxon>Prymnesiophyceae</taxon>
        <taxon>Isochrysidales</taxon>
        <taxon>Noelaerhabdaceae</taxon>
        <taxon>Emiliania</taxon>
    </lineage>
</organism>
<proteinExistence type="predicted"/>
<dbReference type="KEGG" id="ehx:EMIHUDRAFT_107901"/>
<reference evidence="3" key="1">
    <citation type="journal article" date="2013" name="Nature">
        <title>Pan genome of the phytoplankton Emiliania underpins its global distribution.</title>
        <authorList>
            <person name="Read B.A."/>
            <person name="Kegel J."/>
            <person name="Klute M.J."/>
            <person name="Kuo A."/>
            <person name="Lefebvre S.C."/>
            <person name="Maumus F."/>
            <person name="Mayer C."/>
            <person name="Miller J."/>
            <person name="Monier A."/>
            <person name="Salamov A."/>
            <person name="Young J."/>
            <person name="Aguilar M."/>
            <person name="Claverie J.M."/>
            <person name="Frickenhaus S."/>
            <person name="Gonzalez K."/>
            <person name="Herman E.K."/>
            <person name="Lin Y.C."/>
            <person name="Napier J."/>
            <person name="Ogata H."/>
            <person name="Sarno A.F."/>
            <person name="Shmutz J."/>
            <person name="Schroeder D."/>
            <person name="de Vargas C."/>
            <person name="Verret F."/>
            <person name="von Dassow P."/>
            <person name="Valentin K."/>
            <person name="Van de Peer Y."/>
            <person name="Wheeler G."/>
            <person name="Dacks J.B."/>
            <person name="Delwiche C.F."/>
            <person name="Dyhrman S.T."/>
            <person name="Glockner G."/>
            <person name="John U."/>
            <person name="Richards T."/>
            <person name="Worden A.Z."/>
            <person name="Zhang X."/>
            <person name="Grigoriev I.V."/>
            <person name="Allen A.E."/>
            <person name="Bidle K."/>
            <person name="Borodovsky M."/>
            <person name="Bowler C."/>
            <person name="Brownlee C."/>
            <person name="Cock J.M."/>
            <person name="Elias M."/>
            <person name="Gladyshev V.N."/>
            <person name="Groth M."/>
            <person name="Guda C."/>
            <person name="Hadaegh A."/>
            <person name="Iglesias-Rodriguez M.D."/>
            <person name="Jenkins J."/>
            <person name="Jones B.M."/>
            <person name="Lawson T."/>
            <person name="Leese F."/>
            <person name="Lindquist E."/>
            <person name="Lobanov A."/>
            <person name="Lomsadze A."/>
            <person name="Malik S.B."/>
            <person name="Marsh M.E."/>
            <person name="Mackinder L."/>
            <person name="Mock T."/>
            <person name="Mueller-Roeber B."/>
            <person name="Pagarete A."/>
            <person name="Parker M."/>
            <person name="Probert I."/>
            <person name="Quesneville H."/>
            <person name="Raines C."/>
            <person name="Rensing S.A."/>
            <person name="Riano-Pachon D.M."/>
            <person name="Richier S."/>
            <person name="Rokitta S."/>
            <person name="Shiraiwa Y."/>
            <person name="Soanes D.M."/>
            <person name="van der Giezen M."/>
            <person name="Wahlund T.M."/>
            <person name="Williams B."/>
            <person name="Wilson W."/>
            <person name="Wolfe G."/>
            <person name="Wurch L.L."/>
        </authorList>
    </citation>
    <scope>NUCLEOTIDE SEQUENCE</scope>
</reference>
<name>A0A0D3HYG2_EMIH1</name>
<keyword evidence="3" id="KW-1185">Reference proteome</keyword>
<sequence length="252" mass="27546">MLPPVAILTTACISALAPATLNGLRIDTSPLVTPVRVGRPLLALVEVSEACAAAQREAYFSLMPSKALPKTSLDLRAWAPKDKDSVEAGVFARQTSTVPHWSNIGVVACESVSDLAAAVAKQRPLIERWAYECLNDFETNRLWIDLAEPVELAWAIRPPAPSLLESLMGAKAEEPMLSVVPREEPFDDLLRCGFLGKLSRDYRGGGVSARAERIVIGKEPETPARRKSQEQFDKVYDKKKEQNAAGGRGRVR</sequence>